<evidence type="ECO:0000313" key="10">
    <source>
        <dbReference type="Proteomes" id="UP001174691"/>
    </source>
</evidence>
<dbReference type="PANTHER" id="PTHR33365:SF14">
    <property type="entry name" value="TAT PATHWAY SIGNAL SEQUENCE"/>
    <property type="match status" value="1"/>
</dbReference>
<gene>
    <name evidence="9" type="ORF">NKR19_g1545</name>
</gene>
<accession>A0AA38SC53</accession>
<keyword evidence="2" id="KW-0812">Transmembrane</keyword>
<keyword evidence="6" id="KW-0325">Glycoprotein</keyword>
<comment type="caution">
    <text evidence="9">The sequence shown here is derived from an EMBL/GenBank/DDBJ whole genome shotgun (WGS) entry which is preliminary data.</text>
</comment>
<reference evidence="9" key="1">
    <citation type="submission" date="2022-07" db="EMBL/GenBank/DDBJ databases">
        <title>Fungi with potential for degradation of polypropylene.</title>
        <authorList>
            <person name="Gostincar C."/>
        </authorList>
    </citation>
    <scope>NUCLEOTIDE SEQUENCE</scope>
    <source>
        <strain evidence="9">EXF-13287</strain>
    </source>
</reference>
<evidence type="ECO:0000256" key="4">
    <source>
        <dbReference type="ARBA" id="ARBA00023026"/>
    </source>
</evidence>
<evidence type="ECO:0000256" key="1">
    <source>
        <dbReference type="ARBA" id="ARBA00004167"/>
    </source>
</evidence>
<proteinExistence type="inferred from homology"/>
<sequence>MTNSYSPLLTRTKIELRNERIKTALINRHNLGGESIYREPPSPEVDEAWRKLHKGDRLFVISEEEVRKMGKDPEVVIKAPLDWGYGDNQFLAVNQGQHDIHCLNNLRMFAYAEHYYGNRTARTEMHALHCLHALLQTFQCKYSTDVYTAFWVDGMDAPIVDFDLTRKCQNYDNILHWNPERPYTEEQFASLRPPPGQKRIPADVY</sequence>
<dbReference type="InterPro" id="IPR021765">
    <property type="entry name" value="UstYa-like"/>
</dbReference>
<evidence type="ECO:0000256" key="8">
    <source>
        <dbReference type="SAM" id="MobiDB-lite"/>
    </source>
</evidence>
<keyword evidence="10" id="KW-1185">Reference proteome</keyword>
<dbReference type="Proteomes" id="UP001174691">
    <property type="component" value="Unassembled WGS sequence"/>
</dbReference>
<comment type="subcellular location">
    <subcellularLocation>
        <location evidence="1">Membrane</location>
        <topology evidence="1">Single-pass membrane protein</topology>
    </subcellularLocation>
</comment>
<keyword evidence="3" id="KW-1133">Transmembrane helix</keyword>
<dbReference type="GO" id="GO:0016020">
    <property type="term" value="C:membrane"/>
    <property type="evidence" value="ECO:0007669"/>
    <property type="project" value="UniProtKB-SubCell"/>
</dbReference>
<protein>
    <recommendedName>
        <fullName evidence="11">Tat pathway signal sequence</fullName>
    </recommendedName>
</protein>
<dbReference type="GO" id="GO:0043386">
    <property type="term" value="P:mycotoxin biosynthetic process"/>
    <property type="evidence" value="ECO:0007669"/>
    <property type="project" value="InterPro"/>
</dbReference>
<name>A0AA38SC53_9PEZI</name>
<evidence type="ECO:0008006" key="11">
    <source>
        <dbReference type="Google" id="ProtNLM"/>
    </source>
</evidence>
<dbReference type="Pfam" id="PF11807">
    <property type="entry name" value="UstYa"/>
    <property type="match status" value="1"/>
</dbReference>
<evidence type="ECO:0000256" key="3">
    <source>
        <dbReference type="ARBA" id="ARBA00022989"/>
    </source>
</evidence>
<keyword evidence="4" id="KW-0843">Virulence</keyword>
<comment type="similarity">
    <text evidence="7">Belongs to the ustYa family.</text>
</comment>
<evidence type="ECO:0000256" key="2">
    <source>
        <dbReference type="ARBA" id="ARBA00022692"/>
    </source>
</evidence>
<keyword evidence="5" id="KW-0472">Membrane</keyword>
<evidence type="ECO:0000256" key="7">
    <source>
        <dbReference type="ARBA" id="ARBA00035112"/>
    </source>
</evidence>
<feature type="region of interest" description="Disordered" evidence="8">
    <location>
        <begin position="186"/>
        <end position="205"/>
    </location>
</feature>
<dbReference type="PANTHER" id="PTHR33365">
    <property type="entry name" value="YALI0B05434P"/>
    <property type="match status" value="1"/>
</dbReference>
<dbReference type="AlphaFoldDB" id="A0AA38SC53"/>
<evidence type="ECO:0000313" key="9">
    <source>
        <dbReference type="EMBL" id="KAJ9162146.1"/>
    </source>
</evidence>
<evidence type="ECO:0000256" key="5">
    <source>
        <dbReference type="ARBA" id="ARBA00023136"/>
    </source>
</evidence>
<evidence type="ECO:0000256" key="6">
    <source>
        <dbReference type="ARBA" id="ARBA00023180"/>
    </source>
</evidence>
<dbReference type="EMBL" id="JANBVN010000014">
    <property type="protein sequence ID" value="KAJ9162146.1"/>
    <property type="molecule type" value="Genomic_DNA"/>
</dbReference>
<organism evidence="9 10">
    <name type="scientific">Coniochaeta hoffmannii</name>
    <dbReference type="NCBI Taxonomy" id="91930"/>
    <lineage>
        <taxon>Eukaryota</taxon>
        <taxon>Fungi</taxon>
        <taxon>Dikarya</taxon>
        <taxon>Ascomycota</taxon>
        <taxon>Pezizomycotina</taxon>
        <taxon>Sordariomycetes</taxon>
        <taxon>Sordariomycetidae</taxon>
        <taxon>Coniochaetales</taxon>
        <taxon>Coniochaetaceae</taxon>
        <taxon>Coniochaeta</taxon>
    </lineage>
</organism>